<feature type="domain" description="FAS1" evidence="2">
    <location>
        <begin position="40"/>
        <end position="184"/>
    </location>
</feature>
<dbReference type="InterPro" id="IPR000782">
    <property type="entry name" value="FAS1_domain"/>
</dbReference>
<dbReference type="RefSeq" id="WP_109721342.1">
    <property type="nucleotide sequence ID" value="NZ_QEQK01000016.1"/>
</dbReference>
<name>A0A383XQK4_9GAMM</name>
<keyword evidence="1" id="KW-0732">Signal</keyword>
<dbReference type="PANTHER" id="PTHR10900">
    <property type="entry name" value="PERIOSTIN-RELATED"/>
    <property type="match status" value="1"/>
</dbReference>
<organism evidence="3 4">
    <name type="scientific">Abyssibacter profundi</name>
    <dbReference type="NCBI Taxonomy" id="2182787"/>
    <lineage>
        <taxon>Bacteria</taxon>
        <taxon>Pseudomonadati</taxon>
        <taxon>Pseudomonadota</taxon>
        <taxon>Gammaproteobacteria</taxon>
        <taxon>Chromatiales</taxon>
        <taxon>Oceanococcaceae</taxon>
        <taxon>Abyssibacter</taxon>
    </lineage>
</organism>
<dbReference type="SUPFAM" id="SSF82153">
    <property type="entry name" value="FAS1 domain"/>
    <property type="match status" value="1"/>
</dbReference>
<dbReference type="SMART" id="SM00554">
    <property type="entry name" value="FAS1"/>
    <property type="match status" value="1"/>
</dbReference>
<dbReference type="OrthoDB" id="9800666at2"/>
<dbReference type="PANTHER" id="PTHR10900:SF77">
    <property type="entry name" value="FI19380P1"/>
    <property type="match status" value="1"/>
</dbReference>
<protein>
    <submittedName>
        <fullName evidence="3">Fasciclin</fullName>
    </submittedName>
</protein>
<dbReference type="Pfam" id="PF02469">
    <property type="entry name" value="Fasciclin"/>
    <property type="match status" value="1"/>
</dbReference>
<dbReference type="EMBL" id="QEQK01000016">
    <property type="protein sequence ID" value="PWN54908.1"/>
    <property type="molecule type" value="Genomic_DNA"/>
</dbReference>
<dbReference type="PROSITE" id="PS50213">
    <property type="entry name" value="FAS1"/>
    <property type="match status" value="1"/>
</dbReference>
<gene>
    <name evidence="3" type="ORF">DEH80_15060</name>
</gene>
<feature type="signal peptide" evidence="1">
    <location>
        <begin position="1"/>
        <end position="26"/>
    </location>
</feature>
<dbReference type="Proteomes" id="UP000251800">
    <property type="component" value="Unassembled WGS sequence"/>
</dbReference>
<sequence>MTRQTHSRIARNAGVALLAMSLPAMAAKTTVVGGAQMYPSKNIIANAVNSEDHETLVAAVKAAGLVDTLQTQGPFTVFAPTDQAFAALPDGTVDTLLEPENKERLTDVLTYHVIPGRLTADLLVSQIRINEGQVRYATLSEDVLSFSLSDGSLMVEDEAGNTAAVTIADVAQSNGVIHVVDTVLLP</sequence>
<comment type="caution">
    <text evidence="3">The sequence shown here is derived from an EMBL/GenBank/DDBJ whole genome shotgun (WGS) entry which is preliminary data.</text>
</comment>
<evidence type="ECO:0000256" key="1">
    <source>
        <dbReference type="SAM" id="SignalP"/>
    </source>
</evidence>
<dbReference type="AlphaFoldDB" id="A0A383XQK4"/>
<feature type="chain" id="PRO_5016690977" evidence="1">
    <location>
        <begin position="27"/>
        <end position="186"/>
    </location>
</feature>
<dbReference type="GO" id="GO:0005615">
    <property type="term" value="C:extracellular space"/>
    <property type="evidence" value="ECO:0007669"/>
    <property type="project" value="TreeGrafter"/>
</dbReference>
<evidence type="ECO:0000313" key="4">
    <source>
        <dbReference type="Proteomes" id="UP000251800"/>
    </source>
</evidence>
<dbReference type="Gene3D" id="2.30.180.10">
    <property type="entry name" value="FAS1 domain"/>
    <property type="match status" value="1"/>
</dbReference>
<accession>A0A383XQK4</accession>
<evidence type="ECO:0000313" key="3">
    <source>
        <dbReference type="EMBL" id="PWN54908.1"/>
    </source>
</evidence>
<reference evidence="3 4" key="1">
    <citation type="submission" date="2018-05" db="EMBL/GenBank/DDBJ databases">
        <title>Abyssibacter profundi OUC007T gen. nov., sp. nov, a marine bacterium isolated from seawater of the Mariana Trench.</title>
        <authorList>
            <person name="Zhou S."/>
        </authorList>
    </citation>
    <scope>NUCLEOTIDE SEQUENCE [LARGE SCALE GENOMIC DNA]</scope>
    <source>
        <strain evidence="3 4">OUC007</strain>
    </source>
</reference>
<proteinExistence type="predicted"/>
<keyword evidence="4" id="KW-1185">Reference proteome</keyword>
<dbReference type="InterPro" id="IPR050904">
    <property type="entry name" value="Adhesion/Biosynth-related"/>
</dbReference>
<dbReference type="InterPro" id="IPR036378">
    <property type="entry name" value="FAS1_dom_sf"/>
</dbReference>
<dbReference type="FunFam" id="2.30.180.10:FF:000019">
    <property type="entry name" value="Cell surface lipoprotein"/>
    <property type="match status" value="1"/>
</dbReference>
<evidence type="ECO:0000259" key="2">
    <source>
        <dbReference type="PROSITE" id="PS50213"/>
    </source>
</evidence>